<dbReference type="GO" id="GO:0005525">
    <property type="term" value="F:GTP binding"/>
    <property type="evidence" value="ECO:0007669"/>
    <property type="project" value="UniProtKB-KW"/>
</dbReference>
<feature type="transmembrane region" description="Helical" evidence="13">
    <location>
        <begin position="220"/>
        <end position="237"/>
    </location>
</feature>
<comment type="similarity">
    <text evidence="13">Belongs to the TRAFAC class TrmE-Era-EngA-EngB-Septin-like GTPase superfamily. FeoB GTPase (TC 9.A.8) family.</text>
</comment>
<keyword evidence="9" id="KW-0406">Ion transport</keyword>
<keyword evidence="6" id="KW-0547">Nucleotide-binding</keyword>
<comment type="caution">
    <text evidence="13">Lacks conserved residue(s) required for the propagation of feature annotation.</text>
</comment>
<accession>A0A832LWK6</accession>
<dbReference type="EMBL" id="DSZU01000096">
    <property type="protein sequence ID" value="HGV55524.1"/>
    <property type="molecule type" value="Genomic_DNA"/>
</dbReference>
<dbReference type="InterPro" id="IPR011642">
    <property type="entry name" value="Gate_dom"/>
</dbReference>
<protein>
    <recommendedName>
        <fullName evidence="12 13">Ferrous iron transport protein B</fullName>
    </recommendedName>
</protein>
<reference evidence="16" key="1">
    <citation type="journal article" date="2020" name="mSystems">
        <title>Genome- and Community-Level Interaction Insights into Carbon Utilization and Element Cycling Functions of Hydrothermarchaeota in Hydrothermal Sediment.</title>
        <authorList>
            <person name="Zhou Z."/>
            <person name="Liu Y."/>
            <person name="Xu W."/>
            <person name="Pan J."/>
            <person name="Luo Z.H."/>
            <person name="Li M."/>
        </authorList>
    </citation>
    <scope>NUCLEOTIDE SEQUENCE [LARGE SCALE GENOMIC DNA]</scope>
    <source>
        <strain evidence="16">SpSt-605</strain>
    </source>
</reference>
<keyword evidence="3" id="KW-1003">Cell membrane</keyword>
<feature type="domain" description="Nucleoside transporter/FeoB GTPase Gate" evidence="15">
    <location>
        <begin position="53"/>
        <end position="149"/>
    </location>
</feature>
<dbReference type="NCBIfam" id="TIGR00437">
    <property type="entry name" value="feoB"/>
    <property type="match status" value="1"/>
</dbReference>
<evidence type="ECO:0000256" key="2">
    <source>
        <dbReference type="ARBA" id="ARBA00022448"/>
    </source>
</evidence>
<evidence type="ECO:0000256" key="5">
    <source>
        <dbReference type="ARBA" id="ARBA00022692"/>
    </source>
</evidence>
<evidence type="ECO:0000256" key="1">
    <source>
        <dbReference type="ARBA" id="ARBA00004651"/>
    </source>
</evidence>
<dbReference type="Pfam" id="PF07664">
    <property type="entry name" value="FeoB_C"/>
    <property type="match status" value="1"/>
</dbReference>
<evidence type="ECO:0000256" key="13">
    <source>
        <dbReference type="RuleBase" id="RU362098"/>
    </source>
</evidence>
<dbReference type="Pfam" id="PF07670">
    <property type="entry name" value="Gate"/>
    <property type="match status" value="2"/>
</dbReference>
<dbReference type="PANTHER" id="PTHR43185:SF1">
    <property type="entry name" value="FE(2+) TRANSPORTER FEOB"/>
    <property type="match status" value="1"/>
</dbReference>
<keyword evidence="8 13" id="KW-0408">Iron</keyword>
<evidence type="ECO:0000256" key="8">
    <source>
        <dbReference type="ARBA" id="ARBA00023004"/>
    </source>
</evidence>
<dbReference type="GO" id="GO:0005886">
    <property type="term" value="C:plasma membrane"/>
    <property type="evidence" value="ECO:0007669"/>
    <property type="project" value="UniProtKB-SubCell"/>
</dbReference>
<evidence type="ECO:0000256" key="7">
    <source>
        <dbReference type="ARBA" id="ARBA00022989"/>
    </source>
</evidence>
<gene>
    <name evidence="16" type="primary">feoB</name>
    <name evidence="16" type="ORF">ENT73_05505</name>
</gene>
<keyword evidence="4 13" id="KW-0410">Iron transport</keyword>
<comment type="function">
    <text evidence="13">Probable transporter of a GTP-driven Fe(2+) uptake system.</text>
</comment>
<evidence type="ECO:0000256" key="10">
    <source>
        <dbReference type="ARBA" id="ARBA00023134"/>
    </source>
</evidence>
<feature type="domain" description="Nucleoside transporter/FeoB GTPase Gate" evidence="15">
    <location>
        <begin position="216"/>
        <end position="384"/>
    </location>
</feature>
<keyword evidence="11 13" id="KW-0472">Membrane</keyword>
<feature type="transmembrane region" description="Helical" evidence="13">
    <location>
        <begin position="46"/>
        <end position="70"/>
    </location>
</feature>
<feature type="transmembrane region" description="Helical" evidence="13">
    <location>
        <begin position="157"/>
        <end position="176"/>
    </location>
</feature>
<dbReference type="PANTHER" id="PTHR43185">
    <property type="entry name" value="FERROUS IRON TRANSPORT PROTEIN B"/>
    <property type="match status" value="1"/>
</dbReference>
<evidence type="ECO:0000256" key="3">
    <source>
        <dbReference type="ARBA" id="ARBA00022475"/>
    </source>
</evidence>
<dbReference type="GO" id="GO:0015093">
    <property type="term" value="F:ferrous iron transmembrane transporter activity"/>
    <property type="evidence" value="ECO:0007669"/>
    <property type="project" value="UniProtKB-UniRule"/>
</dbReference>
<keyword evidence="10 13" id="KW-0342">GTP-binding</keyword>
<feature type="transmembrane region" description="Helical" evidence="13">
    <location>
        <begin position="356"/>
        <end position="375"/>
    </location>
</feature>
<evidence type="ECO:0000256" key="6">
    <source>
        <dbReference type="ARBA" id="ARBA00022741"/>
    </source>
</evidence>
<evidence type="ECO:0000259" key="14">
    <source>
        <dbReference type="Pfam" id="PF07664"/>
    </source>
</evidence>
<organism evidence="16">
    <name type="scientific">Caldimicrobium thiodismutans</name>
    <dbReference type="NCBI Taxonomy" id="1653476"/>
    <lineage>
        <taxon>Bacteria</taxon>
        <taxon>Pseudomonadati</taxon>
        <taxon>Thermodesulfobacteriota</taxon>
        <taxon>Thermodesulfobacteria</taxon>
        <taxon>Thermodesulfobacteriales</taxon>
        <taxon>Thermodesulfobacteriaceae</taxon>
        <taxon>Caldimicrobium</taxon>
    </lineage>
</organism>
<evidence type="ECO:0000256" key="9">
    <source>
        <dbReference type="ARBA" id="ARBA00023065"/>
    </source>
</evidence>
<comment type="subcellular location">
    <subcellularLocation>
        <location evidence="13">Cell inner membrane</location>
        <topology evidence="13">Multi-pass membrane protein</topology>
    </subcellularLocation>
    <subcellularLocation>
        <location evidence="1">Cell membrane</location>
        <topology evidence="1">Multi-pass membrane protein</topology>
    </subcellularLocation>
</comment>
<dbReference type="InterPro" id="IPR050860">
    <property type="entry name" value="FeoB_GTPase"/>
</dbReference>
<comment type="caution">
    <text evidence="16">The sequence shown here is derived from an EMBL/GenBank/DDBJ whole genome shotgun (WGS) entry which is preliminary data.</text>
</comment>
<feature type="transmembrane region" description="Helical" evidence="13">
    <location>
        <begin position="387"/>
        <end position="409"/>
    </location>
</feature>
<evidence type="ECO:0000256" key="11">
    <source>
        <dbReference type="ARBA" id="ARBA00023136"/>
    </source>
</evidence>
<evidence type="ECO:0000256" key="4">
    <source>
        <dbReference type="ARBA" id="ARBA00022496"/>
    </source>
</evidence>
<feature type="domain" description="Ferrous iron transport protein B C-terminal" evidence="14">
    <location>
        <begin position="158"/>
        <end position="210"/>
    </location>
</feature>
<name>A0A832LWK6_9BACT</name>
<dbReference type="InterPro" id="IPR011640">
    <property type="entry name" value="Fe2_transport_prot_B_C"/>
</dbReference>
<sequence length="415" mass="46429">MSLDIATPYVDFLDETINGPIKRWVGALLEGAHASDWLSSLVLEGIITGVGIVLTFLPTIGMVMLLITLLESSGYMARAAFLMDRIMRAFGVQGKSFIPMLLGFGCNVPSVYASRILTEERERKLTLLLVPFMSCGARLPVYVVFTGAFFSSTSGTVIFSLYVLGILVALFMGIFLHRVAFKGVSSPFIMELPPYRFPTFRDLRVHTWLKLKHFLVKARTWILLINLVVWMLLNLPWKPERPEESLLGKLGSAISPIFKPLRFGDWASASSLLAGSLAKEVVVSTMAQIYGVEKEEGESEEFSFREDLKSIALNFWDKTKEALSNLFSTFGIASLTPNEEEVKGLLEKLRGHFTPLSAYAFMVFVLLYWPCFVYGIATKAELGTFKLYALAILLHTFVAWLIALVFYQVGKFLGF</sequence>
<evidence type="ECO:0000259" key="15">
    <source>
        <dbReference type="Pfam" id="PF07670"/>
    </source>
</evidence>
<keyword evidence="2 13" id="KW-0813">Transport</keyword>
<dbReference type="InterPro" id="IPR003373">
    <property type="entry name" value="Fe2_transport_prot-B"/>
</dbReference>
<keyword evidence="7 13" id="KW-1133">Transmembrane helix</keyword>
<feature type="transmembrane region" description="Helical" evidence="13">
    <location>
        <begin position="125"/>
        <end position="145"/>
    </location>
</feature>
<keyword evidence="5 13" id="KW-0812">Transmembrane</keyword>
<dbReference type="AlphaFoldDB" id="A0A832LWK6"/>
<evidence type="ECO:0000313" key="16">
    <source>
        <dbReference type="EMBL" id="HGV55524.1"/>
    </source>
</evidence>
<evidence type="ECO:0000256" key="12">
    <source>
        <dbReference type="NCBIfam" id="TIGR00437"/>
    </source>
</evidence>
<proteinExistence type="inferred from homology"/>